<accession>A0AAN8SER4</accession>
<proteinExistence type="predicted"/>
<reference evidence="3 4" key="1">
    <citation type="submission" date="2023-10" db="EMBL/GenBank/DDBJ databases">
        <title>Genomes of two closely related lineages of the louse Polyplax serrata with different host specificities.</title>
        <authorList>
            <person name="Martinu J."/>
            <person name="Tarabai H."/>
            <person name="Stefka J."/>
            <person name="Hypsa V."/>
        </authorList>
    </citation>
    <scope>NUCLEOTIDE SEQUENCE [LARGE SCALE GENOMIC DNA]</scope>
    <source>
        <strain evidence="3">HR10_N</strain>
    </source>
</reference>
<sequence>MKFWLEASLKRLSDDERKAKKVGKKLITEGSEEAETKKRGIGKKGSSERRANGRKRRRNATERDSKGDNRGLRLLLKANPVY</sequence>
<name>A0AAN8SER4_POLSC</name>
<feature type="compositionally biased region" description="Basic and acidic residues" evidence="1">
    <location>
        <begin position="59"/>
        <end position="71"/>
    </location>
</feature>
<evidence type="ECO:0000259" key="2">
    <source>
        <dbReference type="Pfam" id="PF14632"/>
    </source>
</evidence>
<feature type="domain" description="Spt6 acidic N-terminal" evidence="2">
    <location>
        <begin position="13"/>
        <end position="79"/>
    </location>
</feature>
<dbReference type="AlphaFoldDB" id="A0AAN8SER4"/>
<organism evidence="3 4">
    <name type="scientific">Polyplax serrata</name>
    <name type="common">Common mouse louse</name>
    <dbReference type="NCBI Taxonomy" id="468196"/>
    <lineage>
        <taxon>Eukaryota</taxon>
        <taxon>Metazoa</taxon>
        <taxon>Ecdysozoa</taxon>
        <taxon>Arthropoda</taxon>
        <taxon>Hexapoda</taxon>
        <taxon>Insecta</taxon>
        <taxon>Pterygota</taxon>
        <taxon>Neoptera</taxon>
        <taxon>Paraneoptera</taxon>
        <taxon>Psocodea</taxon>
        <taxon>Troctomorpha</taxon>
        <taxon>Phthiraptera</taxon>
        <taxon>Anoplura</taxon>
        <taxon>Polyplacidae</taxon>
        <taxon>Polyplax</taxon>
    </lineage>
</organism>
<evidence type="ECO:0000256" key="1">
    <source>
        <dbReference type="SAM" id="MobiDB-lite"/>
    </source>
</evidence>
<dbReference type="Proteomes" id="UP001372834">
    <property type="component" value="Unassembled WGS sequence"/>
</dbReference>
<feature type="region of interest" description="Disordered" evidence="1">
    <location>
        <begin position="16"/>
        <end position="82"/>
    </location>
</feature>
<dbReference type="Pfam" id="PF14632">
    <property type="entry name" value="SPT6_acidic"/>
    <property type="match status" value="1"/>
</dbReference>
<comment type="caution">
    <text evidence="3">The sequence shown here is derived from an EMBL/GenBank/DDBJ whole genome shotgun (WGS) entry which is preliminary data.</text>
</comment>
<evidence type="ECO:0000313" key="4">
    <source>
        <dbReference type="Proteomes" id="UP001372834"/>
    </source>
</evidence>
<gene>
    <name evidence="3" type="ORF">RUM43_001410</name>
</gene>
<dbReference type="EMBL" id="JAWJWE010000001">
    <property type="protein sequence ID" value="KAK6645134.1"/>
    <property type="molecule type" value="Genomic_DNA"/>
</dbReference>
<protein>
    <recommendedName>
        <fullName evidence="2">Spt6 acidic N-terminal domain-containing protein</fullName>
    </recommendedName>
</protein>
<evidence type="ECO:0000313" key="3">
    <source>
        <dbReference type="EMBL" id="KAK6645134.1"/>
    </source>
</evidence>
<dbReference type="InterPro" id="IPR028083">
    <property type="entry name" value="Spt6_acidic_N_dom"/>
</dbReference>